<dbReference type="EMBL" id="CAJFCW020000005">
    <property type="protein sequence ID" value="CAG9118366.1"/>
    <property type="molecule type" value="Genomic_DNA"/>
</dbReference>
<keyword evidence="1" id="KW-0812">Transmembrane</keyword>
<dbReference type="EMBL" id="CAJFDH010000005">
    <property type="protein sequence ID" value="CAD5223638.1"/>
    <property type="molecule type" value="Genomic_DNA"/>
</dbReference>
<evidence type="ECO:0000313" key="2">
    <source>
        <dbReference type="EMBL" id="CAD5223638.1"/>
    </source>
</evidence>
<organism evidence="2 3">
    <name type="scientific">Bursaphelenchus okinawaensis</name>
    <dbReference type="NCBI Taxonomy" id="465554"/>
    <lineage>
        <taxon>Eukaryota</taxon>
        <taxon>Metazoa</taxon>
        <taxon>Ecdysozoa</taxon>
        <taxon>Nematoda</taxon>
        <taxon>Chromadorea</taxon>
        <taxon>Rhabditida</taxon>
        <taxon>Tylenchina</taxon>
        <taxon>Tylenchomorpha</taxon>
        <taxon>Aphelenchoidea</taxon>
        <taxon>Aphelenchoididae</taxon>
        <taxon>Bursaphelenchus</taxon>
    </lineage>
</organism>
<proteinExistence type="predicted"/>
<dbReference type="Proteomes" id="UP000783686">
    <property type="component" value="Unassembled WGS sequence"/>
</dbReference>
<dbReference type="AlphaFoldDB" id="A0A811L8M5"/>
<protein>
    <submittedName>
        <fullName evidence="2">Uncharacterized protein</fullName>
    </submittedName>
</protein>
<evidence type="ECO:0000256" key="1">
    <source>
        <dbReference type="SAM" id="Phobius"/>
    </source>
</evidence>
<dbReference type="Proteomes" id="UP000614601">
    <property type="component" value="Unassembled WGS sequence"/>
</dbReference>
<accession>A0A811L8M5</accession>
<keyword evidence="1" id="KW-0472">Membrane</keyword>
<keyword evidence="1" id="KW-1133">Transmembrane helix</keyword>
<evidence type="ECO:0000313" key="3">
    <source>
        <dbReference type="Proteomes" id="UP000614601"/>
    </source>
</evidence>
<gene>
    <name evidence="2" type="ORF">BOKJ2_LOCUS10408</name>
</gene>
<sequence>MGLFPSKDDRRLYDENGFEIWSAEAMEVRDQIKRRQLRLLFLTLITVAGIGVGIAYRQRILNALRSRR</sequence>
<name>A0A811L8M5_9BILA</name>
<dbReference type="OrthoDB" id="10404926at2759"/>
<keyword evidence="3" id="KW-1185">Reference proteome</keyword>
<feature type="transmembrane region" description="Helical" evidence="1">
    <location>
        <begin position="39"/>
        <end position="56"/>
    </location>
</feature>
<comment type="caution">
    <text evidence="2">The sequence shown here is derived from an EMBL/GenBank/DDBJ whole genome shotgun (WGS) entry which is preliminary data.</text>
</comment>
<reference evidence="2" key="1">
    <citation type="submission" date="2020-09" db="EMBL/GenBank/DDBJ databases">
        <authorList>
            <person name="Kikuchi T."/>
        </authorList>
    </citation>
    <scope>NUCLEOTIDE SEQUENCE</scope>
    <source>
        <strain evidence="2">SH1</strain>
    </source>
</reference>